<sequence length="206" mass="23575">MFNPLLAVQSPWIQPFVWMDYRLAVIFTVILPLVISIWAFVGKVEAIQRLMVIYWRVASLLMITVYLMIAALPISFLSSIMARILIPISLWFWADLNEEVSEMPASAIKLVFTAWRWAVTVYNSLGAIALVPFLHCAFFKGQKELLADPNCRIWLDPPWLYKATFHPNLTEQFLGFLALVGLAFYILCLGYFVFFKLGKQGRSAMG</sequence>
<dbReference type="Pfam" id="PF11375">
    <property type="entry name" value="DUF3177"/>
    <property type="match status" value="1"/>
</dbReference>
<proteinExistence type="predicted"/>
<dbReference type="EMBL" id="CZDF01000132">
    <property type="protein sequence ID" value="CUR31578.1"/>
    <property type="molecule type" value="Genomic_DNA"/>
</dbReference>
<dbReference type="AlphaFoldDB" id="A0A1J1LHS8"/>
<dbReference type="STRING" id="671072.PL9214291169"/>
<evidence type="ECO:0008006" key="4">
    <source>
        <dbReference type="Google" id="ProtNLM"/>
    </source>
</evidence>
<feature type="transmembrane region" description="Helical" evidence="1">
    <location>
        <begin position="173"/>
        <end position="195"/>
    </location>
</feature>
<feature type="transmembrane region" description="Helical" evidence="1">
    <location>
        <begin position="117"/>
        <end position="140"/>
    </location>
</feature>
<keyword evidence="1" id="KW-0472">Membrane</keyword>
<gene>
    <name evidence="2" type="ORF">PL9214291169</name>
</gene>
<organism evidence="2 3">
    <name type="scientific">Planktothrix tepida PCC 9214</name>
    <dbReference type="NCBI Taxonomy" id="671072"/>
    <lineage>
        <taxon>Bacteria</taxon>
        <taxon>Bacillati</taxon>
        <taxon>Cyanobacteriota</taxon>
        <taxon>Cyanophyceae</taxon>
        <taxon>Oscillatoriophycideae</taxon>
        <taxon>Oscillatoriales</taxon>
        <taxon>Microcoleaceae</taxon>
        <taxon>Planktothrix</taxon>
    </lineage>
</organism>
<keyword evidence="3" id="KW-1185">Reference proteome</keyword>
<dbReference type="InterPro" id="IPR021515">
    <property type="entry name" value="DUF3177"/>
</dbReference>
<protein>
    <recommendedName>
        <fullName evidence="4">DUF3177 domain-containing protein</fullName>
    </recommendedName>
</protein>
<feature type="transmembrane region" description="Helical" evidence="1">
    <location>
        <begin position="53"/>
        <end position="74"/>
    </location>
</feature>
<reference evidence="3" key="1">
    <citation type="submission" date="2015-10" db="EMBL/GenBank/DDBJ databases">
        <authorList>
            <person name="Regsiter A."/>
            <person name="william w."/>
        </authorList>
    </citation>
    <scope>NUCLEOTIDE SEQUENCE [LARGE SCALE GENOMIC DNA]</scope>
</reference>
<accession>A0A1J1LHS8</accession>
<keyword evidence="1" id="KW-1133">Transmembrane helix</keyword>
<evidence type="ECO:0000313" key="3">
    <source>
        <dbReference type="Proteomes" id="UP000184315"/>
    </source>
</evidence>
<name>A0A1J1LHS8_9CYAN</name>
<evidence type="ECO:0000256" key="1">
    <source>
        <dbReference type="SAM" id="Phobius"/>
    </source>
</evidence>
<dbReference type="RefSeq" id="WP_072718401.1">
    <property type="nucleotide sequence ID" value="NZ_LN889782.1"/>
</dbReference>
<feature type="transmembrane region" description="Helical" evidence="1">
    <location>
        <begin position="21"/>
        <end position="41"/>
    </location>
</feature>
<dbReference type="Proteomes" id="UP000184315">
    <property type="component" value="Unassembled WGS sequence"/>
</dbReference>
<evidence type="ECO:0000313" key="2">
    <source>
        <dbReference type="EMBL" id="CUR31578.1"/>
    </source>
</evidence>
<keyword evidence="1" id="KW-0812">Transmembrane</keyword>
<dbReference type="OrthoDB" id="517164at2"/>